<dbReference type="EMBL" id="JAKZGP010000125">
    <property type="protein sequence ID" value="MCH7411805.1"/>
    <property type="molecule type" value="Genomic_DNA"/>
</dbReference>
<evidence type="ECO:0000313" key="2">
    <source>
        <dbReference type="Proteomes" id="UP001165489"/>
    </source>
</evidence>
<sequence>MIEIHENTSILKEMVDAIDLKSVYSEPADSTALKNAESKISDFIKISENLLENKSSEKEVSLYDNKIEPYKKAIETMLESIAPKNRKVQMKAIMSFLLIGSTGIPETFSTRPSFRSQ</sequence>
<evidence type="ECO:0000313" key="1">
    <source>
        <dbReference type="EMBL" id="MCH7411805.1"/>
    </source>
</evidence>
<protein>
    <submittedName>
        <fullName evidence="1">Uncharacterized protein</fullName>
    </submittedName>
</protein>
<dbReference type="RefSeq" id="WP_241350227.1">
    <property type="nucleotide sequence ID" value="NZ_JAKZGP010000125.1"/>
</dbReference>
<gene>
    <name evidence="1" type="ORF">MM239_20630</name>
</gene>
<name>A0ABS9V774_9BACT</name>
<comment type="caution">
    <text evidence="1">The sequence shown here is derived from an EMBL/GenBank/DDBJ whole genome shotgun (WGS) entry which is preliminary data.</text>
</comment>
<organism evidence="1 2">
    <name type="scientific">Belliella filtrata</name>
    <dbReference type="NCBI Taxonomy" id="2923435"/>
    <lineage>
        <taxon>Bacteria</taxon>
        <taxon>Pseudomonadati</taxon>
        <taxon>Bacteroidota</taxon>
        <taxon>Cytophagia</taxon>
        <taxon>Cytophagales</taxon>
        <taxon>Cyclobacteriaceae</taxon>
        <taxon>Belliella</taxon>
    </lineage>
</organism>
<accession>A0ABS9V774</accession>
<keyword evidence="2" id="KW-1185">Reference proteome</keyword>
<dbReference type="Proteomes" id="UP001165489">
    <property type="component" value="Unassembled WGS sequence"/>
</dbReference>
<reference evidence="1" key="1">
    <citation type="submission" date="2022-03" db="EMBL/GenBank/DDBJ databases">
        <title>De novo assembled genomes of Belliella spp. (Cyclobacteriaceae) strains.</title>
        <authorList>
            <person name="Szabo A."/>
            <person name="Korponai K."/>
            <person name="Felfoldi T."/>
        </authorList>
    </citation>
    <scope>NUCLEOTIDE SEQUENCE</scope>
    <source>
        <strain evidence="1">DSM 111904</strain>
    </source>
</reference>
<proteinExistence type="predicted"/>